<gene>
    <name evidence="2" type="ORF">S01H1_28804</name>
</gene>
<evidence type="ECO:0000313" key="2">
    <source>
        <dbReference type="EMBL" id="GAF86418.1"/>
    </source>
</evidence>
<organism evidence="2">
    <name type="scientific">marine sediment metagenome</name>
    <dbReference type="NCBI Taxonomy" id="412755"/>
    <lineage>
        <taxon>unclassified sequences</taxon>
        <taxon>metagenomes</taxon>
        <taxon>ecological metagenomes</taxon>
    </lineage>
</organism>
<keyword evidence="1" id="KW-0472">Membrane</keyword>
<keyword evidence="1" id="KW-1133">Transmembrane helix</keyword>
<feature type="transmembrane region" description="Helical" evidence="1">
    <location>
        <begin position="39"/>
        <end position="61"/>
    </location>
</feature>
<protein>
    <submittedName>
        <fullName evidence="2">Uncharacterized protein</fullName>
    </submittedName>
</protein>
<sequence>MSELRGNGDGDGNAAPERRKRIPLLSALPRLPQIAWRDLAVTLGPVLLLSALAVALTLHFVQ</sequence>
<evidence type="ECO:0000256" key="1">
    <source>
        <dbReference type="SAM" id="Phobius"/>
    </source>
</evidence>
<reference evidence="2" key="1">
    <citation type="journal article" date="2014" name="Front. Microbiol.">
        <title>High frequency of phylogenetically diverse reductive dehalogenase-homologous genes in deep subseafloor sedimentary metagenomes.</title>
        <authorList>
            <person name="Kawai M."/>
            <person name="Futagami T."/>
            <person name="Toyoda A."/>
            <person name="Takaki Y."/>
            <person name="Nishi S."/>
            <person name="Hori S."/>
            <person name="Arai W."/>
            <person name="Tsubouchi T."/>
            <person name="Morono Y."/>
            <person name="Uchiyama I."/>
            <person name="Ito T."/>
            <person name="Fujiyama A."/>
            <person name="Inagaki F."/>
            <person name="Takami H."/>
        </authorList>
    </citation>
    <scope>NUCLEOTIDE SEQUENCE</scope>
    <source>
        <strain evidence="2">Expedition CK06-06</strain>
    </source>
</reference>
<keyword evidence="1" id="KW-0812">Transmembrane</keyword>
<dbReference type="EMBL" id="BARS01017624">
    <property type="protein sequence ID" value="GAF86418.1"/>
    <property type="molecule type" value="Genomic_DNA"/>
</dbReference>
<accession>X0SYY2</accession>
<proteinExistence type="predicted"/>
<name>X0SYY2_9ZZZZ</name>
<comment type="caution">
    <text evidence="2">The sequence shown here is derived from an EMBL/GenBank/DDBJ whole genome shotgun (WGS) entry which is preliminary data.</text>
</comment>
<feature type="non-terminal residue" evidence="2">
    <location>
        <position position="62"/>
    </location>
</feature>
<dbReference type="AlphaFoldDB" id="X0SYY2"/>